<proteinExistence type="predicted"/>
<evidence type="ECO:0000313" key="1">
    <source>
        <dbReference type="EMBL" id="SHF04769.1"/>
    </source>
</evidence>
<organism evidence="1 2">
    <name type="scientific">Flavisolibacter ginsengisoli DSM 18119</name>
    <dbReference type="NCBI Taxonomy" id="1121884"/>
    <lineage>
        <taxon>Bacteria</taxon>
        <taxon>Pseudomonadati</taxon>
        <taxon>Bacteroidota</taxon>
        <taxon>Chitinophagia</taxon>
        <taxon>Chitinophagales</taxon>
        <taxon>Chitinophagaceae</taxon>
        <taxon>Flavisolibacter</taxon>
    </lineage>
</organism>
<reference evidence="1 2" key="1">
    <citation type="submission" date="2016-11" db="EMBL/GenBank/DDBJ databases">
        <authorList>
            <person name="Jaros S."/>
            <person name="Januszkiewicz K."/>
            <person name="Wedrychowicz H."/>
        </authorList>
    </citation>
    <scope>NUCLEOTIDE SEQUENCE [LARGE SCALE GENOMIC DNA]</scope>
    <source>
        <strain evidence="1 2">DSM 18119</strain>
    </source>
</reference>
<protein>
    <submittedName>
        <fullName evidence="1">Uncharacterized protein</fullName>
    </submittedName>
</protein>
<name>A0A1M4YGF6_9BACT</name>
<dbReference type="STRING" id="1121884.SAMN02745131_01712"/>
<gene>
    <name evidence="1" type="ORF">SAMN02745131_01712</name>
</gene>
<accession>A0A1M4YGF6</accession>
<dbReference type="EMBL" id="FQUU01000005">
    <property type="protein sequence ID" value="SHF04769.1"/>
    <property type="molecule type" value="Genomic_DNA"/>
</dbReference>
<dbReference type="AlphaFoldDB" id="A0A1M4YGF6"/>
<evidence type="ECO:0000313" key="2">
    <source>
        <dbReference type="Proteomes" id="UP000184048"/>
    </source>
</evidence>
<dbReference type="Proteomes" id="UP000184048">
    <property type="component" value="Unassembled WGS sequence"/>
</dbReference>
<keyword evidence="2" id="KW-1185">Reference proteome</keyword>
<sequence length="95" mass="10933">MPMTDYREALEEAVRTLHRVEIELFTAMVNVGFKGPYDDLSRLHDVGEVINLEVAMFEETGDRNVDLLIESLKKVARVKQEIVDINDIDIDLDQE</sequence>